<sequence>MSKIKEKQREKEQKLLDTAFDLFISKGIHETTIQDIVKDAGVAKGTFYLYFRDKYDIMNVLTLRKTVTLFEEAIKSSHKINYKNFTEQFLFIIDYIINALSEDKKLLKFIYKNLSVGIYNTHFQTELKDNFQTNASKLLFEMFKKRADEDELNLPNPQITFFMIIELVGSTCYTSILFNSPVPIEEYKPYLYQTIEKILRP</sequence>
<dbReference type="EMBL" id="PEDL01000016">
    <property type="protein sequence ID" value="PHV69948.1"/>
    <property type="molecule type" value="Genomic_DNA"/>
</dbReference>
<reference evidence="1" key="1">
    <citation type="submission" date="2017-10" db="EMBL/GenBank/DDBJ databases">
        <title>Genome sequence of cellulolytic Lachnospiraceae bacterium XHS1971 isolated from hotspring sediment.</title>
        <authorList>
            <person name="Vasudevan G."/>
            <person name="Joshi A.J."/>
            <person name="Hivarkar S."/>
            <person name="Lanjekar V.B."/>
            <person name="Dhakephalkar P.K."/>
            <person name="Dagar S."/>
        </authorList>
    </citation>
    <scope>NUCLEOTIDE SEQUENCE</scope>
    <source>
        <strain evidence="1">XHS1971</strain>
    </source>
</reference>
<gene>
    <name evidence="1" type="ORF">CS063_13280</name>
</gene>
<accession>A0AC61DA57</accession>
<keyword evidence="2" id="KW-1185">Reference proteome</keyword>
<evidence type="ECO:0000313" key="2">
    <source>
        <dbReference type="Proteomes" id="UP000224460"/>
    </source>
</evidence>
<evidence type="ECO:0000313" key="1">
    <source>
        <dbReference type="EMBL" id="PHV69948.1"/>
    </source>
</evidence>
<proteinExistence type="predicted"/>
<dbReference type="Proteomes" id="UP000224460">
    <property type="component" value="Unassembled WGS sequence"/>
</dbReference>
<name>A0AC61DA57_9FIRM</name>
<protein>
    <submittedName>
        <fullName evidence="1">TetR family transcriptional regulator</fullName>
    </submittedName>
</protein>
<organism evidence="1 2">
    <name type="scientific">Sporanaerobium hydrogeniformans</name>
    <dbReference type="NCBI Taxonomy" id="3072179"/>
    <lineage>
        <taxon>Bacteria</taxon>
        <taxon>Bacillati</taxon>
        <taxon>Bacillota</taxon>
        <taxon>Clostridia</taxon>
        <taxon>Lachnospirales</taxon>
        <taxon>Lachnospiraceae</taxon>
        <taxon>Sporanaerobium</taxon>
    </lineage>
</organism>
<comment type="caution">
    <text evidence="1">The sequence shown here is derived from an EMBL/GenBank/DDBJ whole genome shotgun (WGS) entry which is preliminary data.</text>
</comment>